<dbReference type="InterPro" id="IPR006977">
    <property type="entry name" value="Yip1_dom"/>
</dbReference>
<keyword evidence="2 5" id="KW-0812">Transmembrane</keyword>
<sequence length="185" mass="19590">MQCMVLRRAAGMLFRPAETFRDINNGSLKDAFLFYAALLLLNAVLSTLLAFVIMRGVSIGGSVIGGSVWMGLPGAFFGTLVSGFIFLCAGGLLLHLLVGIVGGGRPINPTFGVLMYGATPYLLLGWIPIADLIGGVWMIGTVIIGIREVHGMPARRAMCAGVIWGICAGIAYMALQYGFVSFGRI</sequence>
<dbReference type="Proteomes" id="UP000292580">
    <property type="component" value="Unassembled WGS sequence"/>
</dbReference>
<keyword evidence="8" id="KW-1185">Reference proteome</keyword>
<keyword evidence="4 5" id="KW-0472">Membrane</keyword>
<protein>
    <recommendedName>
        <fullName evidence="6">Yip1 domain-containing protein</fullName>
    </recommendedName>
</protein>
<dbReference type="EMBL" id="PGCL01000003">
    <property type="protein sequence ID" value="TAJ43868.1"/>
    <property type="molecule type" value="Genomic_DNA"/>
</dbReference>
<dbReference type="Pfam" id="PF04893">
    <property type="entry name" value="Yip1"/>
    <property type="match status" value="1"/>
</dbReference>
<accession>A0A483CP40</accession>
<feature type="transmembrane region" description="Helical" evidence="5">
    <location>
        <begin position="158"/>
        <end position="179"/>
    </location>
</feature>
<feature type="transmembrane region" description="Helical" evidence="5">
    <location>
        <begin position="121"/>
        <end position="146"/>
    </location>
</feature>
<dbReference type="AlphaFoldDB" id="A0A483CP40"/>
<comment type="subcellular location">
    <subcellularLocation>
        <location evidence="1">Membrane</location>
        <topology evidence="1">Multi-pass membrane protein</topology>
    </subcellularLocation>
</comment>
<evidence type="ECO:0000256" key="1">
    <source>
        <dbReference type="ARBA" id="ARBA00004141"/>
    </source>
</evidence>
<feature type="transmembrane region" description="Helical" evidence="5">
    <location>
        <begin position="32"/>
        <end position="54"/>
    </location>
</feature>
<evidence type="ECO:0000259" key="6">
    <source>
        <dbReference type="Pfam" id="PF04893"/>
    </source>
</evidence>
<dbReference type="GO" id="GO:0016020">
    <property type="term" value="C:membrane"/>
    <property type="evidence" value="ECO:0007669"/>
    <property type="project" value="UniProtKB-SubCell"/>
</dbReference>
<evidence type="ECO:0000313" key="7">
    <source>
        <dbReference type="EMBL" id="TAJ43868.1"/>
    </source>
</evidence>
<keyword evidence="3 5" id="KW-1133">Transmembrane helix</keyword>
<feature type="domain" description="Yip1" evidence="6">
    <location>
        <begin position="11"/>
        <end position="168"/>
    </location>
</feature>
<proteinExistence type="predicted"/>
<evidence type="ECO:0000256" key="5">
    <source>
        <dbReference type="SAM" id="Phobius"/>
    </source>
</evidence>
<organism evidence="7 8">
    <name type="scientific">Methanofollis fontis</name>
    <dbReference type="NCBI Taxonomy" id="2052832"/>
    <lineage>
        <taxon>Archaea</taxon>
        <taxon>Methanobacteriati</taxon>
        <taxon>Methanobacteriota</taxon>
        <taxon>Stenosarchaea group</taxon>
        <taxon>Methanomicrobia</taxon>
        <taxon>Methanomicrobiales</taxon>
        <taxon>Methanomicrobiaceae</taxon>
        <taxon>Methanofollis</taxon>
    </lineage>
</organism>
<evidence type="ECO:0000256" key="2">
    <source>
        <dbReference type="ARBA" id="ARBA00022692"/>
    </source>
</evidence>
<gene>
    <name evidence="7" type="ORF">CUJ86_07330</name>
</gene>
<evidence type="ECO:0000256" key="3">
    <source>
        <dbReference type="ARBA" id="ARBA00022989"/>
    </source>
</evidence>
<evidence type="ECO:0000313" key="8">
    <source>
        <dbReference type="Proteomes" id="UP000292580"/>
    </source>
</evidence>
<evidence type="ECO:0000256" key="4">
    <source>
        <dbReference type="ARBA" id="ARBA00023136"/>
    </source>
</evidence>
<name>A0A483CP40_9EURY</name>
<reference evidence="7 8" key="1">
    <citation type="submission" date="2017-11" db="EMBL/GenBank/DDBJ databases">
        <title>Isolation and Characterization of Methanofollis Species from Methane Seep Offshore SW Taiwan.</title>
        <authorList>
            <person name="Teng N.-H."/>
            <person name="Lai M.-C."/>
            <person name="Chen S.-C."/>
        </authorList>
    </citation>
    <scope>NUCLEOTIDE SEQUENCE [LARGE SCALE GENOMIC DNA]</scope>
    <source>
        <strain evidence="7 8">FWC-SCC2</strain>
    </source>
</reference>
<comment type="caution">
    <text evidence="7">The sequence shown here is derived from an EMBL/GenBank/DDBJ whole genome shotgun (WGS) entry which is preliminary data.</text>
</comment>
<feature type="transmembrane region" description="Helical" evidence="5">
    <location>
        <begin position="75"/>
        <end position="101"/>
    </location>
</feature>